<sequence>MEELSQASSHYSLFTSIIPPLGAPNSQRVNKLRCYYVVSPYDYRYRVWQTFLVVLVVYNAWVSPFEFGFLDEPREALSITDNIVNGFFAIDIVLTFFVAYLDKSTYLLVDEPKQIAWKYASSWLLFDVISTIPSELARKISPRSLQTYGLFNMLRLWRLRRVSALFSRLEKDRNFNYFWVRCSKLICVTLFSLHCAACINFFIADHYPNPSRTWVALTIENFKERSIWPCYVASVYWSITTLATVGYGDLHAVNSREMLFCIFYMLFNVGLNSYLIGNMTNMVVQWTNKTRLFRDAIQSATSFAQRNQLPVRLQDQMLSHMSLKFRTNSEGLHQQEALDTLPKAIRSSILDFLFHSLIDQAYLFKGVSNDLLFQLVSEMKAEYFPPNEDVILQNEAPTDFYILVTGAVDLLILKNGSEQVVGQANTGDVVGEIGVLCYKPQLFTVRTKRLSQLLRLNRTTFLSIVQANVGDGTIIINNLLQHLKGQRDPIMERVLLETENMLAQGQLDLPLNLCFAAVRGDVVLMRQLLKRGLDPNESDNNGKTALHIAASKGNEKCVLLLLEFGADPNTRDSEGNVPMWEAILEKHDSVVRILKDNGANISSGDVGQYACVAAEKNDLELLKKIISLGGDVTHPMSNGTSALHVAVCEGNIEIVKVLLEKNADIDQVDENGWSSRELAEQQGHEEIKALFISIEEGKTQPAVSVPEARRVRFLGRFKSEPVISPMSQDDSSSFNEGSGSWGQSRIRRRTDNYSNSLFGIISAASSNAGGDSVSTRYQAATDPNTKNYVARVTISWPEKSDSEGKLVLLPGSFQELLEIGSKKYGSLPAKVLTKDGAEVDSIELIRDGDHLVFSSNGENV</sequence>
<dbReference type="InterPro" id="IPR018490">
    <property type="entry name" value="cNMP-bd_dom_sf"/>
</dbReference>
<keyword evidence="6 14" id="KW-0631">Potassium channel</keyword>
<dbReference type="InterPro" id="IPR014710">
    <property type="entry name" value="RmlC-like_jellyroll"/>
</dbReference>
<dbReference type="PROSITE" id="PS51490">
    <property type="entry name" value="KHA"/>
    <property type="match status" value="1"/>
</dbReference>
<dbReference type="InterPro" id="IPR036770">
    <property type="entry name" value="Ankyrin_rpt-contain_sf"/>
</dbReference>
<evidence type="ECO:0000256" key="15">
    <source>
        <dbReference type="SAM" id="MobiDB-lite"/>
    </source>
</evidence>
<keyword evidence="13" id="KW-0040">ANK repeat</keyword>
<keyword evidence="8 14" id="KW-0630">Potassium</keyword>
<feature type="domain" description="KHA" evidence="17">
    <location>
        <begin position="791"/>
        <end position="860"/>
    </location>
</feature>
<feature type="transmembrane region" description="Helical" evidence="14">
    <location>
        <begin position="47"/>
        <end position="70"/>
    </location>
</feature>
<keyword evidence="11 14" id="KW-0472">Membrane</keyword>
<comment type="subunit">
    <text evidence="14">The potassium channel is composed of a homo- or heterotetrameric complex of pore-forming subunits.</text>
</comment>
<evidence type="ECO:0000256" key="10">
    <source>
        <dbReference type="ARBA" id="ARBA00023065"/>
    </source>
</evidence>
<evidence type="ECO:0000256" key="11">
    <source>
        <dbReference type="ARBA" id="ARBA00023136"/>
    </source>
</evidence>
<dbReference type="Gene3D" id="1.10.287.70">
    <property type="match status" value="1"/>
</dbReference>
<name>A0AAV3RS17_LITER</name>
<dbReference type="EMBL" id="BAABME010011061">
    <property type="protein sequence ID" value="GAA0183177.1"/>
    <property type="molecule type" value="Genomic_DNA"/>
</dbReference>
<dbReference type="PANTHER" id="PTHR45743">
    <property type="entry name" value="POTASSIUM CHANNEL AKT1"/>
    <property type="match status" value="1"/>
</dbReference>
<dbReference type="GO" id="GO:0034702">
    <property type="term" value="C:monoatomic ion channel complex"/>
    <property type="evidence" value="ECO:0007669"/>
    <property type="project" value="UniProtKB-KW"/>
</dbReference>
<evidence type="ECO:0000256" key="5">
    <source>
        <dbReference type="ARBA" id="ARBA00022692"/>
    </source>
</evidence>
<evidence type="ECO:0000256" key="8">
    <source>
        <dbReference type="ARBA" id="ARBA00022958"/>
    </source>
</evidence>
<dbReference type="InterPro" id="IPR000595">
    <property type="entry name" value="cNMP-bd_dom"/>
</dbReference>
<evidence type="ECO:0000259" key="16">
    <source>
        <dbReference type="PROSITE" id="PS50042"/>
    </source>
</evidence>
<keyword evidence="3 14" id="KW-0813">Transport</keyword>
<comment type="similarity">
    <text evidence="2 14">Belongs to the potassium channel family. Plant (TC 1.A.1.4) subfamily.</text>
</comment>
<dbReference type="InterPro" id="IPR003938">
    <property type="entry name" value="K_chnl_volt-dep_EAG/ELK/ERG"/>
</dbReference>
<evidence type="ECO:0000256" key="13">
    <source>
        <dbReference type="PROSITE-ProRule" id="PRU00023"/>
    </source>
</evidence>
<feature type="region of interest" description="Disordered" evidence="15">
    <location>
        <begin position="724"/>
        <end position="743"/>
    </location>
</feature>
<dbReference type="PROSITE" id="PS50088">
    <property type="entry name" value="ANK_REPEAT"/>
    <property type="match status" value="3"/>
</dbReference>
<evidence type="ECO:0000313" key="19">
    <source>
        <dbReference type="Proteomes" id="UP001454036"/>
    </source>
</evidence>
<evidence type="ECO:0000256" key="12">
    <source>
        <dbReference type="ARBA" id="ARBA00023303"/>
    </source>
</evidence>
<evidence type="ECO:0000259" key="17">
    <source>
        <dbReference type="PROSITE" id="PS51490"/>
    </source>
</evidence>
<feature type="transmembrane region" description="Helical" evidence="14">
    <location>
        <begin position="259"/>
        <end position="277"/>
    </location>
</feature>
<dbReference type="PRINTS" id="PR01463">
    <property type="entry name" value="EAGCHANLFMLY"/>
</dbReference>
<accession>A0AAV3RS17</accession>
<dbReference type="Pfam" id="PF12796">
    <property type="entry name" value="Ank_2"/>
    <property type="match status" value="2"/>
</dbReference>
<protein>
    <recommendedName>
        <fullName evidence="14">Potassium channel</fullName>
    </recommendedName>
</protein>
<evidence type="ECO:0000256" key="2">
    <source>
        <dbReference type="ARBA" id="ARBA00007929"/>
    </source>
</evidence>
<keyword evidence="19" id="KW-1185">Reference proteome</keyword>
<dbReference type="InterPro" id="IPR021789">
    <property type="entry name" value="KHA_dom"/>
</dbReference>
<dbReference type="Gene3D" id="1.25.40.20">
    <property type="entry name" value="Ankyrin repeat-containing domain"/>
    <property type="match status" value="1"/>
</dbReference>
<comment type="domain">
    <text evidence="14">The segment S4 is probably the voltage-sensor and is characterized by a series of positively charged amino acids. The pore-forming region H5 is enclosed by the transmembrane segments S5 and S6 in the Shaker-type (1P/6TM) and contains the GYGD signature motif which seems to be involved in potassium selectivity.</text>
</comment>
<evidence type="ECO:0000256" key="3">
    <source>
        <dbReference type="ARBA" id="ARBA00022448"/>
    </source>
</evidence>
<dbReference type="Pfam" id="PF00027">
    <property type="entry name" value="cNMP_binding"/>
    <property type="match status" value="1"/>
</dbReference>
<reference evidence="18 19" key="1">
    <citation type="submission" date="2024-01" db="EMBL/GenBank/DDBJ databases">
        <title>The complete chloroplast genome sequence of Lithospermum erythrorhizon: insights into the phylogenetic relationship among Boraginaceae species and the maternal lineages of purple gromwells.</title>
        <authorList>
            <person name="Okada T."/>
            <person name="Watanabe K."/>
        </authorList>
    </citation>
    <scope>NUCLEOTIDE SEQUENCE [LARGE SCALE GENOMIC DNA]</scope>
</reference>
<feature type="repeat" description="ANK" evidence="13">
    <location>
        <begin position="638"/>
        <end position="670"/>
    </location>
</feature>
<dbReference type="SMART" id="SM00100">
    <property type="entry name" value="cNMP"/>
    <property type="match status" value="1"/>
</dbReference>
<dbReference type="Pfam" id="PF11834">
    <property type="entry name" value="KHA"/>
    <property type="match status" value="1"/>
</dbReference>
<organism evidence="18 19">
    <name type="scientific">Lithospermum erythrorhizon</name>
    <name type="common">Purple gromwell</name>
    <name type="synonym">Lithospermum officinale var. erythrorhizon</name>
    <dbReference type="NCBI Taxonomy" id="34254"/>
    <lineage>
        <taxon>Eukaryota</taxon>
        <taxon>Viridiplantae</taxon>
        <taxon>Streptophyta</taxon>
        <taxon>Embryophyta</taxon>
        <taxon>Tracheophyta</taxon>
        <taxon>Spermatophyta</taxon>
        <taxon>Magnoliopsida</taxon>
        <taxon>eudicotyledons</taxon>
        <taxon>Gunneridae</taxon>
        <taxon>Pentapetalae</taxon>
        <taxon>asterids</taxon>
        <taxon>lamiids</taxon>
        <taxon>Boraginales</taxon>
        <taxon>Boraginaceae</taxon>
        <taxon>Boraginoideae</taxon>
        <taxon>Lithospermeae</taxon>
        <taxon>Lithospermum</taxon>
    </lineage>
</organism>
<dbReference type="Gene3D" id="2.60.120.10">
    <property type="entry name" value="Jelly Rolls"/>
    <property type="match status" value="1"/>
</dbReference>
<dbReference type="FunFam" id="2.60.120.10:FF:000074">
    <property type="entry name" value="Potassium channel KAT2"/>
    <property type="match status" value="1"/>
</dbReference>
<dbReference type="SMART" id="SM00248">
    <property type="entry name" value="ANK"/>
    <property type="match status" value="4"/>
</dbReference>
<keyword evidence="5 14" id="KW-0812">Transmembrane</keyword>
<evidence type="ECO:0000256" key="6">
    <source>
        <dbReference type="ARBA" id="ARBA00022826"/>
    </source>
</evidence>
<evidence type="ECO:0000256" key="9">
    <source>
        <dbReference type="ARBA" id="ARBA00022989"/>
    </source>
</evidence>
<keyword evidence="9 14" id="KW-1133">Transmembrane helix</keyword>
<comment type="function">
    <text evidence="14">Potassium channel.</text>
</comment>
<feature type="repeat" description="ANK" evidence="13">
    <location>
        <begin position="541"/>
        <end position="573"/>
    </location>
</feature>
<feature type="repeat" description="ANK" evidence="13">
    <location>
        <begin position="574"/>
        <end position="606"/>
    </location>
</feature>
<dbReference type="PROSITE" id="PS50042">
    <property type="entry name" value="CNMP_BINDING_3"/>
    <property type="match status" value="1"/>
</dbReference>
<dbReference type="SUPFAM" id="SSF81324">
    <property type="entry name" value="Voltage-gated potassium channels"/>
    <property type="match status" value="1"/>
</dbReference>
<dbReference type="CDD" id="cd00038">
    <property type="entry name" value="CAP_ED"/>
    <property type="match status" value="1"/>
</dbReference>
<comment type="caution">
    <text evidence="14">Lacks conserved residue(s) required for the propagation of feature annotation.</text>
</comment>
<dbReference type="AlphaFoldDB" id="A0AAV3RS17"/>
<dbReference type="PROSITE" id="PS50297">
    <property type="entry name" value="ANK_REP_REGION"/>
    <property type="match status" value="2"/>
</dbReference>
<comment type="subcellular location">
    <subcellularLocation>
        <location evidence="1 14">Membrane</location>
        <topology evidence="1 14">Multi-pass membrane protein</topology>
    </subcellularLocation>
</comment>
<proteinExistence type="inferred from homology"/>
<gene>
    <name evidence="18" type="ORF">LIER_30639</name>
</gene>
<keyword evidence="10 14" id="KW-0406">Ion transport</keyword>
<keyword evidence="7 14" id="KW-0851">Voltage-gated channel</keyword>
<feature type="transmembrane region" description="Helical" evidence="14">
    <location>
        <begin position="226"/>
        <end position="247"/>
    </location>
</feature>
<keyword evidence="12 14" id="KW-0407">Ion channel</keyword>
<dbReference type="PRINTS" id="PR01415">
    <property type="entry name" value="ANKYRIN"/>
</dbReference>
<dbReference type="InterPro" id="IPR045319">
    <property type="entry name" value="KAT/AKT"/>
</dbReference>
<dbReference type="InterPro" id="IPR002110">
    <property type="entry name" value="Ankyrin_rpt"/>
</dbReference>
<evidence type="ECO:0000256" key="7">
    <source>
        <dbReference type="ARBA" id="ARBA00022882"/>
    </source>
</evidence>
<dbReference type="PANTHER" id="PTHR45743:SF2">
    <property type="entry name" value="POTASSIUM CHANNEL AKT1"/>
    <property type="match status" value="1"/>
</dbReference>
<keyword evidence="4 14" id="KW-0633">Potassium transport</keyword>
<dbReference type="Pfam" id="PF00520">
    <property type="entry name" value="Ion_trans"/>
    <property type="match status" value="1"/>
</dbReference>
<dbReference type="FunFam" id="1.10.287.70:FF:000123">
    <property type="entry name" value="Potassium channel KAT3"/>
    <property type="match status" value="1"/>
</dbReference>
<feature type="transmembrane region" description="Helical" evidence="14">
    <location>
        <begin position="82"/>
        <end position="101"/>
    </location>
</feature>
<evidence type="ECO:0000256" key="4">
    <source>
        <dbReference type="ARBA" id="ARBA00022538"/>
    </source>
</evidence>
<evidence type="ECO:0000313" key="18">
    <source>
        <dbReference type="EMBL" id="GAA0183177.1"/>
    </source>
</evidence>
<comment type="caution">
    <text evidence="18">The sequence shown here is derived from an EMBL/GenBank/DDBJ whole genome shotgun (WGS) entry which is preliminary data.</text>
</comment>
<comment type="domain">
    <text evidence="14">The KHA domain (rich in hydrophobic and acidic residues) present in the C-terminal part is likely to be important for tetramerization.</text>
</comment>
<feature type="transmembrane region" description="Helical" evidence="14">
    <location>
        <begin position="178"/>
        <end position="203"/>
    </location>
</feature>
<dbReference type="SUPFAM" id="SSF51206">
    <property type="entry name" value="cAMP-binding domain-like"/>
    <property type="match status" value="1"/>
</dbReference>
<feature type="domain" description="Cyclic nucleotide-binding" evidence="16">
    <location>
        <begin position="363"/>
        <end position="465"/>
    </location>
</feature>
<dbReference type="Proteomes" id="UP001454036">
    <property type="component" value="Unassembled WGS sequence"/>
</dbReference>
<evidence type="ECO:0000256" key="14">
    <source>
        <dbReference type="RuleBase" id="RU369015"/>
    </source>
</evidence>
<dbReference type="GO" id="GO:0005249">
    <property type="term" value="F:voltage-gated potassium channel activity"/>
    <property type="evidence" value="ECO:0007669"/>
    <property type="project" value="UniProtKB-UniRule"/>
</dbReference>
<evidence type="ECO:0000256" key="1">
    <source>
        <dbReference type="ARBA" id="ARBA00004141"/>
    </source>
</evidence>
<dbReference type="SUPFAM" id="SSF48403">
    <property type="entry name" value="Ankyrin repeat"/>
    <property type="match status" value="1"/>
</dbReference>
<dbReference type="InterPro" id="IPR005821">
    <property type="entry name" value="Ion_trans_dom"/>
</dbReference>
<feature type="compositionally biased region" description="Polar residues" evidence="15">
    <location>
        <begin position="725"/>
        <end position="743"/>
    </location>
</feature>